<dbReference type="EMBL" id="RDSM01000001">
    <property type="protein sequence ID" value="RXH57181.1"/>
    <property type="molecule type" value="Genomic_DNA"/>
</dbReference>
<dbReference type="AlphaFoldDB" id="A0A4Q0T6I1"/>
<dbReference type="Proteomes" id="UP000289437">
    <property type="component" value="Unassembled WGS sequence"/>
</dbReference>
<proteinExistence type="predicted"/>
<dbReference type="Gene3D" id="3.40.50.720">
    <property type="entry name" value="NAD(P)-binding Rossmann-like Domain"/>
    <property type="match status" value="1"/>
</dbReference>
<reference evidence="3" key="2">
    <citation type="submission" date="2019-02" db="EMBL/GenBank/DDBJ databases">
        <title>Granulicella sibirica sp. nov., a psychrotolerant acidobacterium isolated from an organic soil layer in forested tundra, West Siberia.</title>
        <authorList>
            <person name="Oshkin I.Y."/>
            <person name="Kulichevskaya I.S."/>
            <person name="Rijpstra W.I.C."/>
            <person name="Sinninghe Damste J.S."/>
            <person name="Rakitin A.L."/>
            <person name="Ravin N.V."/>
            <person name="Dedysh S.N."/>
        </authorList>
    </citation>
    <scope>NUCLEOTIDE SEQUENCE [LARGE SCALE GENOMIC DNA]</scope>
    <source>
        <strain evidence="3">AF10</strain>
    </source>
</reference>
<dbReference type="SUPFAM" id="SSF51735">
    <property type="entry name" value="NAD(P)-binding Rossmann-fold domains"/>
    <property type="match status" value="1"/>
</dbReference>
<comment type="caution">
    <text evidence="2">The sequence shown here is derived from an EMBL/GenBank/DDBJ whole genome shotgun (WGS) entry which is preliminary data.</text>
</comment>
<name>A0A4Q0T6I1_9BACT</name>
<dbReference type="Pfam" id="PF05368">
    <property type="entry name" value="NmrA"/>
    <property type="match status" value="1"/>
</dbReference>
<evidence type="ECO:0000259" key="1">
    <source>
        <dbReference type="Pfam" id="PF05368"/>
    </source>
</evidence>
<evidence type="ECO:0000313" key="2">
    <source>
        <dbReference type="EMBL" id="RXH57181.1"/>
    </source>
</evidence>
<keyword evidence="3" id="KW-1185">Reference proteome</keyword>
<dbReference type="Gene3D" id="3.90.25.10">
    <property type="entry name" value="UDP-galactose 4-epimerase, domain 1"/>
    <property type="match status" value="1"/>
</dbReference>
<organism evidence="2 3">
    <name type="scientific">Granulicella sibirica</name>
    <dbReference type="NCBI Taxonomy" id="2479048"/>
    <lineage>
        <taxon>Bacteria</taxon>
        <taxon>Pseudomonadati</taxon>
        <taxon>Acidobacteriota</taxon>
        <taxon>Terriglobia</taxon>
        <taxon>Terriglobales</taxon>
        <taxon>Acidobacteriaceae</taxon>
        <taxon>Granulicella</taxon>
    </lineage>
</organism>
<gene>
    <name evidence="2" type="ORF">GRAN_0491</name>
</gene>
<reference evidence="2 3" key="1">
    <citation type="submission" date="2018-11" db="EMBL/GenBank/DDBJ databases">
        <authorList>
            <person name="Mardanov A.V."/>
            <person name="Ravin N.V."/>
            <person name="Dedysh S.N."/>
        </authorList>
    </citation>
    <scope>NUCLEOTIDE SEQUENCE [LARGE SCALE GENOMIC DNA]</scope>
    <source>
        <strain evidence="2 3">AF10</strain>
    </source>
</reference>
<dbReference type="RefSeq" id="WP_128911393.1">
    <property type="nucleotide sequence ID" value="NZ_RDSM01000001.1"/>
</dbReference>
<sequence length="293" mass="32128">MSDKTILVTGATGATGSATIKLLAERGKSVRALVHKEDERSKNLKRQGVEICVGDLLDFDSVRAAVEGIHSAYFIYPIAPGILEATAYFAQAAQEAKLQAIVNMSQASARRVAKSHAAQNHWIAERLFGRSGVPVTHLRPTLFAEWILYFAGFIKAGLLPLPMGTGVHAPITTGDQARVIANILVAPEAHSGQVYPLYGAEEMSFPEMTEMVAQILGKAVRYERTEPTALRAMLQGKGRKFDDDFFWQHLREISIDHHNGVFAGTNDLVEKIGGEKPTTFREFIERNRAALTA</sequence>
<dbReference type="OrthoDB" id="109735at2"/>
<dbReference type="PANTHER" id="PTHR43162">
    <property type="match status" value="1"/>
</dbReference>
<feature type="domain" description="NmrA-like" evidence="1">
    <location>
        <begin position="3"/>
        <end position="247"/>
    </location>
</feature>
<dbReference type="InterPro" id="IPR051604">
    <property type="entry name" value="Ergot_Alk_Oxidoreductase"/>
</dbReference>
<protein>
    <submittedName>
        <fullName evidence="2">Putative nucleoside-diphosphate-sugar epimerase</fullName>
    </submittedName>
</protein>
<dbReference type="InterPro" id="IPR008030">
    <property type="entry name" value="NmrA-like"/>
</dbReference>
<evidence type="ECO:0000313" key="3">
    <source>
        <dbReference type="Proteomes" id="UP000289437"/>
    </source>
</evidence>
<dbReference type="PANTHER" id="PTHR43162:SF1">
    <property type="entry name" value="PRESTALK A DIFFERENTIATION PROTEIN A"/>
    <property type="match status" value="1"/>
</dbReference>
<dbReference type="InterPro" id="IPR036291">
    <property type="entry name" value="NAD(P)-bd_dom_sf"/>
</dbReference>
<accession>A0A4Q0T6I1</accession>